<dbReference type="GO" id="GO:0016020">
    <property type="term" value="C:membrane"/>
    <property type="evidence" value="ECO:0007669"/>
    <property type="project" value="UniProtKB-SubCell"/>
</dbReference>
<keyword evidence="6 11" id="KW-0378">Hydrolase</keyword>
<evidence type="ECO:0000256" key="8">
    <source>
        <dbReference type="ARBA" id="ARBA00022989"/>
    </source>
</evidence>
<keyword evidence="4 13" id="KW-0645">Protease</keyword>
<dbReference type="InterPro" id="IPR004387">
    <property type="entry name" value="Pept_M50_Zn"/>
</dbReference>
<dbReference type="Pfam" id="PF02163">
    <property type="entry name" value="Peptidase_M50"/>
    <property type="match status" value="1"/>
</dbReference>
<evidence type="ECO:0000256" key="10">
    <source>
        <dbReference type="ARBA" id="ARBA00023136"/>
    </source>
</evidence>
<gene>
    <name evidence="13" type="primary">rseP</name>
    <name evidence="13" type="ORF">I8U20_03350</name>
</gene>
<feature type="transmembrane region" description="Helical" evidence="11">
    <location>
        <begin position="174"/>
        <end position="195"/>
    </location>
</feature>
<dbReference type="GO" id="GO:0046872">
    <property type="term" value="F:metal ion binding"/>
    <property type="evidence" value="ECO:0007669"/>
    <property type="project" value="UniProtKB-KW"/>
</dbReference>
<dbReference type="InterPro" id="IPR001478">
    <property type="entry name" value="PDZ"/>
</dbReference>
<keyword evidence="9 11" id="KW-0482">Metalloprotease</keyword>
<evidence type="ECO:0000256" key="3">
    <source>
        <dbReference type="ARBA" id="ARBA00007931"/>
    </source>
</evidence>
<organism evidence="13 14">
    <name type="scientific">Thermoactinomyces intermedius</name>
    <dbReference type="NCBI Taxonomy" id="2024"/>
    <lineage>
        <taxon>Bacteria</taxon>
        <taxon>Bacillati</taxon>
        <taxon>Bacillota</taxon>
        <taxon>Bacilli</taxon>
        <taxon>Bacillales</taxon>
        <taxon>Thermoactinomycetaceae</taxon>
        <taxon>Thermoactinomyces</taxon>
    </lineage>
</organism>
<feature type="domain" description="PDZ" evidence="12">
    <location>
        <begin position="204"/>
        <end position="258"/>
    </location>
</feature>
<dbReference type="NCBIfam" id="TIGR00054">
    <property type="entry name" value="RIP metalloprotease RseP"/>
    <property type="match status" value="1"/>
</dbReference>
<evidence type="ECO:0000256" key="1">
    <source>
        <dbReference type="ARBA" id="ARBA00001947"/>
    </source>
</evidence>
<feature type="transmembrane region" description="Helical" evidence="11">
    <location>
        <begin position="394"/>
        <end position="412"/>
    </location>
</feature>
<evidence type="ECO:0000313" key="13">
    <source>
        <dbReference type="EMBL" id="MBH8594361.1"/>
    </source>
</evidence>
<keyword evidence="8 11" id="KW-1133">Transmembrane helix</keyword>
<comment type="cofactor">
    <cofactor evidence="1 11">
        <name>Zn(2+)</name>
        <dbReference type="ChEBI" id="CHEBI:29105"/>
    </cofactor>
</comment>
<evidence type="ECO:0000256" key="7">
    <source>
        <dbReference type="ARBA" id="ARBA00022833"/>
    </source>
</evidence>
<sequence>MQTVVIFVLVLSLLVFVHELGHFIFAKRAGILVREFAIGFGPKLFATKRGETLYSLRILPLGGYVRMAGEDAEMVEIKTGTMVYATQTPEGKLNHLYLFDPQGLEAESLVVGRLVEADLERQLYVVLEDADGHEAKYFLDPQANIHYSEKTELQIAPYDRQFGSKTAGQKAMTIFAGPLFNIVLTIILFAIYTFVTGIEDRLPVDQAIPDSPAAKAGIRENDMIVAINGKKVNTMDSLRYELLESKGKTVTITVDRNGQKLDFPVTPQKSGEVYQIGVYFNVNEMKRDATLWEAAIDGFRQTYDWSVMIMDGFGKLVTGQLGLKSLGGPVQMGSITGEAAKAGYESLIRWTALLSLNLGIFNLLPIPALDGSRLVFIGIEAVRGRPISPNKESLVHFIGFALLMMLMLVVTFNDIKKVFFT</sequence>
<dbReference type="InterPro" id="IPR008915">
    <property type="entry name" value="Peptidase_M50"/>
</dbReference>
<dbReference type="InterPro" id="IPR041489">
    <property type="entry name" value="PDZ_6"/>
</dbReference>
<dbReference type="Gene3D" id="2.30.42.10">
    <property type="match status" value="1"/>
</dbReference>
<evidence type="ECO:0000256" key="6">
    <source>
        <dbReference type="ARBA" id="ARBA00022801"/>
    </source>
</evidence>
<dbReference type="InterPro" id="IPR036034">
    <property type="entry name" value="PDZ_sf"/>
</dbReference>
<dbReference type="PANTHER" id="PTHR42837:SF2">
    <property type="entry name" value="MEMBRANE METALLOPROTEASE ARASP2, CHLOROPLASTIC-RELATED"/>
    <property type="match status" value="1"/>
</dbReference>
<evidence type="ECO:0000256" key="5">
    <source>
        <dbReference type="ARBA" id="ARBA00022692"/>
    </source>
</evidence>
<proteinExistence type="inferred from homology"/>
<dbReference type="Proteomes" id="UP000633619">
    <property type="component" value="Unassembled WGS sequence"/>
</dbReference>
<name>A0A8I1DF23_THEIN</name>
<dbReference type="EC" id="3.4.24.-" evidence="11"/>
<evidence type="ECO:0000256" key="2">
    <source>
        <dbReference type="ARBA" id="ARBA00004141"/>
    </source>
</evidence>
<dbReference type="PROSITE" id="PS50106">
    <property type="entry name" value="PDZ"/>
    <property type="match status" value="1"/>
</dbReference>
<feature type="transmembrane region" description="Helical" evidence="11">
    <location>
        <begin position="6"/>
        <end position="25"/>
    </location>
</feature>
<evidence type="ECO:0000256" key="9">
    <source>
        <dbReference type="ARBA" id="ARBA00023049"/>
    </source>
</evidence>
<dbReference type="Pfam" id="PF17820">
    <property type="entry name" value="PDZ_6"/>
    <property type="match status" value="1"/>
</dbReference>
<reference evidence="13 14" key="1">
    <citation type="submission" date="2020-12" db="EMBL/GenBank/DDBJ databases">
        <title>WGS of Thermoactinomyces spp.</title>
        <authorList>
            <person name="Cheng K."/>
        </authorList>
    </citation>
    <scope>NUCLEOTIDE SEQUENCE [LARGE SCALE GENOMIC DNA]</scope>
    <source>
        <strain evidence="14">CICC 10671\DSM 43846</strain>
    </source>
</reference>
<keyword evidence="7 11" id="KW-0862">Zinc</keyword>
<keyword evidence="5 11" id="KW-0812">Transmembrane</keyword>
<dbReference type="GO" id="GO:0006508">
    <property type="term" value="P:proteolysis"/>
    <property type="evidence" value="ECO:0007669"/>
    <property type="project" value="UniProtKB-KW"/>
</dbReference>
<keyword evidence="10 11" id="KW-0472">Membrane</keyword>
<dbReference type="PANTHER" id="PTHR42837">
    <property type="entry name" value="REGULATOR OF SIGMA-E PROTEASE RSEP"/>
    <property type="match status" value="1"/>
</dbReference>
<keyword evidence="14" id="KW-1185">Reference proteome</keyword>
<protein>
    <recommendedName>
        <fullName evidence="11">Zinc metalloprotease</fullName>
        <ecNumber evidence="11">3.4.24.-</ecNumber>
    </recommendedName>
</protein>
<evidence type="ECO:0000256" key="11">
    <source>
        <dbReference type="RuleBase" id="RU362031"/>
    </source>
</evidence>
<evidence type="ECO:0000313" key="14">
    <source>
        <dbReference type="Proteomes" id="UP000633619"/>
    </source>
</evidence>
<dbReference type="SMART" id="SM00228">
    <property type="entry name" value="PDZ"/>
    <property type="match status" value="1"/>
</dbReference>
<dbReference type="CDD" id="cd23081">
    <property type="entry name" value="cpPDZ_EcRseP-like"/>
    <property type="match status" value="1"/>
</dbReference>
<comment type="caution">
    <text evidence="13">The sequence shown here is derived from an EMBL/GenBank/DDBJ whole genome shotgun (WGS) entry which is preliminary data.</text>
</comment>
<dbReference type="GO" id="GO:0004222">
    <property type="term" value="F:metalloendopeptidase activity"/>
    <property type="evidence" value="ECO:0007669"/>
    <property type="project" value="InterPro"/>
</dbReference>
<dbReference type="CDD" id="cd06163">
    <property type="entry name" value="S2P-M50_PDZ_RseP-like"/>
    <property type="match status" value="1"/>
</dbReference>
<comment type="similarity">
    <text evidence="3 11">Belongs to the peptidase M50B family.</text>
</comment>
<evidence type="ECO:0000256" key="4">
    <source>
        <dbReference type="ARBA" id="ARBA00022670"/>
    </source>
</evidence>
<dbReference type="AlphaFoldDB" id="A0A8I1DF23"/>
<evidence type="ECO:0000259" key="12">
    <source>
        <dbReference type="PROSITE" id="PS50106"/>
    </source>
</evidence>
<dbReference type="RefSeq" id="WP_181730706.1">
    <property type="nucleotide sequence ID" value="NZ_JACEIR010000001.1"/>
</dbReference>
<accession>A0A8I1DF23</accession>
<keyword evidence="11" id="KW-0479">Metal-binding</keyword>
<dbReference type="EMBL" id="JAECVW010000001">
    <property type="protein sequence ID" value="MBH8594361.1"/>
    <property type="molecule type" value="Genomic_DNA"/>
</dbReference>
<dbReference type="SUPFAM" id="SSF50156">
    <property type="entry name" value="PDZ domain-like"/>
    <property type="match status" value="1"/>
</dbReference>
<comment type="subcellular location">
    <subcellularLocation>
        <location evidence="2">Membrane</location>
        <topology evidence="2">Multi-pass membrane protein</topology>
    </subcellularLocation>
</comment>